<keyword evidence="3" id="KW-0349">Heme</keyword>
<dbReference type="PANTHER" id="PTHR35889">
    <property type="entry name" value="CYCLOINULO-OLIGOSACCHARIDE FRUCTANOTRANSFERASE-RELATED"/>
    <property type="match status" value="1"/>
</dbReference>
<reference evidence="5 6" key="1">
    <citation type="submission" date="2019-02" db="EMBL/GenBank/DDBJ databases">
        <title>Deep-cultivation of Planctomycetes and their phenomic and genomic characterization uncovers novel biology.</title>
        <authorList>
            <person name="Wiegand S."/>
            <person name="Jogler M."/>
            <person name="Boedeker C."/>
            <person name="Pinto D."/>
            <person name="Vollmers J."/>
            <person name="Rivas-Marin E."/>
            <person name="Kohn T."/>
            <person name="Peeters S.H."/>
            <person name="Heuer A."/>
            <person name="Rast P."/>
            <person name="Oberbeckmann S."/>
            <person name="Bunk B."/>
            <person name="Jeske O."/>
            <person name="Meyerdierks A."/>
            <person name="Storesund J.E."/>
            <person name="Kallscheuer N."/>
            <person name="Luecker S."/>
            <person name="Lage O.M."/>
            <person name="Pohl T."/>
            <person name="Merkel B.J."/>
            <person name="Hornburger P."/>
            <person name="Mueller R.-W."/>
            <person name="Bruemmer F."/>
            <person name="Labrenz M."/>
            <person name="Spormann A.M."/>
            <person name="Op den Camp H."/>
            <person name="Overmann J."/>
            <person name="Amann R."/>
            <person name="Jetten M.S.M."/>
            <person name="Mascher T."/>
            <person name="Medema M.H."/>
            <person name="Devos D.P."/>
            <person name="Kaster A.-K."/>
            <person name="Ovreas L."/>
            <person name="Rohde M."/>
            <person name="Galperin M.Y."/>
            <person name="Jogler C."/>
        </authorList>
    </citation>
    <scope>NUCLEOTIDE SEQUENCE [LARGE SCALE GENOMIC DNA]</scope>
    <source>
        <strain evidence="5 6">SV_7m_r</strain>
    </source>
</reference>
<dbReference type="GO" id="GO:0020037">
    <property type="term" value="F:heme binding"/>
    <property type="evidence" value="ECO:0007669"/>
    <property type="project" value="InterPro"/>
</dbReference>
<keyword evidence="1 3" id="KW-0479">Metal-binding</keyword>
<gene>
    <name evidence="5" type="ORF">SV7mr_52950</name>
</gene>
<dbReference type="InterPro" id="IPR011444">
    <property type="entry name" value="DUF1549"/>
</dbReference>
<dbReference type="PANTHER" id="PTHR35889:SF3">
    <property type="entry name" value="F-BOX DOMAIN-CONTAINING PROTEIN"/>
    <property type="match status" value="1"/>
</dbReference>
<dbReference type="PROSITE" id="PS51007">
    <property type="entry name" value="CYTC"/>
    <property type="match status" value="1"/>
</dbReference>
<dbReference type="EMBL" id="CP036272">
    <property type="protein sequence ID" value="QDT62744.1"/>
    <property type="molecule type" value="Genomic_DNA"/>
</dbReference>
<protein>
    <submittedName>
        <fullName evidence="5">Planctomycete cytochrome C</fullName>
    </submittedName>
</protein>
<evidence type="ECO:0000313" key="6">
    <source>
        <dbReference type="Proteomes" id="UP000315003"/>
    </source>
</evidence>
<dbReference type="InterPro" id="IPR009056">
    <property type="entry name" value="Cyt_c-like_dom"/>
</dbReference>
<feature type="domain" description="Cytochrome c" evidence="4">
    <location>
        <begin position="64"/>
        <end position="154"/>
    </location>
</feature>
<dbReference type="GO" id="GO:0009055">
    <property type="term" value="F:electron transfer activity"/>
    <property type="evidence" value="ECO:0007669"/>
    <property type="project" value="InterPro"/>
</dbReference>
<evidence type="ECO:0000313" key="5">
    <source>
        <dbReference type="EMBL" id="QDT62744.1"/>
    </source>
</evidence>
<dbReference type="Pfam" id="PF07635">
    <property type="entry name" value="PSCyt1"/>
    <property type="match status" value="2"/>
</dbReference>
<dbReference type="InterPro" id="IPR022655">
    <property type="entry name" value="DUF1553"/>
</dbReference>
<evidence type="ECO:0000256" key="3">
    <source>
        <dbReference type="PROSITE-ProRule" id="PRU00433"/>
    </source>
</evidence>
<evidence type="ECO:0000256" key="2">
    <source>
        <dbReference type="ARBA" id="ARBA00023004"/>
    </source>
</evidence>
<name>A0A517T2Z5_9BACT</name>
<evidence type="ECO:0000256" key="1">
    <source>
        <dbReference type="ARBA" id="ARBA00022723"/>
    </source>
</evidence>
<proteinExistence type="predicted"/>
<dbReference type="Proteomes" id="UP000315003">
    <property type="component" value="Chromosome"/>
</dbReference>
<keyword evidence="2 3" id="KW-0408">Iron</keyword>
<dbReference type="InterPro" id="IPR011429">
    <property type="entry name" value="Cyt_c_Planctomycete-type"/>
</dbReference>
<dbReference type="Pfam" id="PF07587">
    <property type="entry name" value="PSD1"/>
    <property type="match status" value="1"/>
</dbReference>
<dbReference type="GO" id="GO:0046872">
    <property type="term" value="F:metal ion binding"/>
    <property type="evidence" value="ECO:0007669"/>
    <property type="project" value="UniProtKB-KW"/>
</dbReference>
<sequence length="991" mass="111340">MHRYSHSAARLFFPPTLMFRSHFGAGCRLWHTAIIALGVAAGCLGRTGADEPSAAEPPNALLFESSASGTSVQSILANRCGKCHSETVRKGALNLAKMEGIRTGGETGEDLIADTLDDSYLWTVIDNGEMPPDDQPPLTDPEIEQIKNWIQVGGQSSNQNQTTKVTLDHHDVTPILLLRCNTCHGPQRTDGGLDLRSRESMLTGGDSGPAMVVGQADSSLMIKRIESQQCPPSESLLKFFVRRPSETEIKTLRQWIDSGAKLSTQETDRQGITPDLLVTDQDRQHWAFQPIQPPTHATSIDSLIADKLIDAGLKRSPAAGRDTLIRRAYLDLTGLPPSWQEYQRWHHHQADDWDAQMIDHLLDSPRYGERWGRYWLDLAGYADSEGGISADPLRPLAWKYRDYVIDAFNRDLPYDRFLIEQLAGDELIDVDQADKVTAEMVNNLVATGFLRMSIDETGSRTMNFVPERLKVIDDALAIVSKGLMGLTMECARCHTHKYDPLPQRDYYRLKAVFQGALDEHDWRTFKNRKLSLATKSQRERIKQINPPLEKQLRSLRNKDKQLNQQLTLQLLRDHYPEQSERDHQETLAALRVADNNRSLKQKRLFERLVTAQLMPPDKQSAAITAIETQIEETITAIETLERQLVPSTQIRALWDQGRPSPTYMLLRGEHDKPGAPVSPGVPAVLTDGETPFDARAPFPEGTPKSGRRLAFAKWLVTPQHPLTARVMVNRIWSHHFGTGLVPTIDNFGVQGSPPTHPELLDFLADSFVKSGWSVKAMHRLIMTSKTYQQSSAISKQTAERDPQNLLYSRMNLRRMDAEALRDSLLQLANRLDVTTGGLPDPVSIDRDGQVTAKPNAAGRWRRSIYLQYRRTEIPSMMDTFDYPAMGPNCLTRNVSTVSPQALLLMNNARVRELTDHFAQRILESNNVHGPIEPLIRRTYALALSRQPDQTELQLGKQAIEAFIADSDGDLPKAWQAYCHTLINSAAFLFVD</sequence>
<keyword evidence="6" id="KW-1185">Reference proteome</keyword>
<accession>A0A517T2Z5</accession>
<dbReference type="AlphaFoldDB" id="A0A517T2Z5"/>
<organism evidence="5 6">
    <name type="scientific">Stieleria bergensis</name>
    <dbReference type="NCBI Taxonomy" id="2528025"/>
    <lineage>
        <taxon>Bacteria</taxon>
        <taxon>Pseudomonadati</taxon>
        <taxon>Planctomycetota</taxon>
        <taxon>Planctomycetia</taxon>
        <taxon>Pirellulales</taxon>
        <taxon>Pirellulaceae</taxon>
        <taxon>Stieleria</taxon>
    </lineage>
</organism>
<dbReference type="Pfam" id="PF07583">
    <property type="entry name" value="PSCyt2"/>
    <property type="match status" value="1"/>
</dbReference>
<evidence type="ECO:0000259" key="4">
    <source>
        <dbReference type="PROSITE" id="PS51007"/>
    </source>
</evidence>